<evidence type="ECO:0000256" key="1">
    <source>
        <dbReference type="ARBA" id="ARBA00007677"/>
    </source>
</evidence>
<dbReference type="EMBL" id="SOZI01000005">
    <property type="protein sequence ID" value="TNY24040.1"/>
    <property type="molecule type" value="Genomic_DNA"/>
</dbReference>
<dbReference type="PANTHER" id="PTHR31121">
    <property type="entry name" value="ALPHA-1,2 MANNOSYLTRANSFERASE KTR1"/>
    <property type="match status" value="1"/>
</dbReference>
<dbReference type="GO" id="GO:0000026">
    <property type="term" value="F:alpha-1,2-mannosyltransferase activity"/>
    <property type="evidence" value="ECO:0007669"/>
    <property type="project" value="TreeGrafter"/>
</dbReference>
<reference evidence="4 5" key="1">
    <citation type="submission" date="2019-03" db="EMBL/GenBank/DDBJ databases">
        <title>Rhodosporidium diobovatum UCD-FST 08-225 genome sequencing, assembly, and annotation.</title>
        <authorList>
            <person name="Fakankun I.U."/>
            <person name="Fristensky B."/>
            <person name="Levin D.B."/>
        </authorList>
    </citation>
    <scope>NUCLEOTIDE SEQUENCE [LARGE SCALE GENOMIC DNA]</scope>
    <source>
        <strain evidence="4 5">UCD-FST 08-225</strain>
    </source>
</reference>
<keyword evidence="2 4" id="KW-0808">Transferase</keyword>
<comment type="similarity">
    <text evidence="1">Belongs to the glycosyltransferase 15 family.</text>
</comment>
<dbReference type="SUPFAM" id="SSF53448">
    <property type="entry name" value="Nucleotide-diphospho-sugar transferases"/>
    <property type="match status" value="1"/>
</dbReference>
<dbReference type="InterPro" id="IPR002685">
    <property type="entry name" value="Glyco_trans_15"/>
</dbReference>
<keyword evidence="3" id="KW-0472">Membrane</keyword>
<name>A0A5C5G4H1_9BASI</name>
<organism evidence="4 5">
    <name type="scientific">Rhodotorula diobovata</name>
    <dbReference type="NCBI Taxonomy" id="5288"/>
    <lineage>
        <taxon>Eukaryota</taxon>
        <taxon>Fungi</taxon>
        <taxon>Dikarya</taxon>
        <taxon>Basidiomycota</taxon>
        <taxon>Pucciniomycotina</taxon>
        <taxon>Microbotryomycetes</taxon>
        <taxon>Sporidiobolales</taxon>
        <taxon>Sporidiobolaceae</taxon>
        <taxon>Rhodotorula</taxon>
    </lineage>
</organism>
<comment type="caution">
    <text evidence="4">The sequence shown here is derived from an EMBL/GenBank/DDBJ whole genome shotgun (WGS) entry which is preliminary data.</text>
</comment>
<dbReference type="OrthoDB" id="439943at2759"/>
<dbReference type="PANTHER" id="PTHR31121:SF6">
    <property type="entry name" value="ALPHA-1,2 MANNOSYLTRANSFERASE KTR1"/>
    <property type="match status" value="1"/>
</dbReference>
<dbReference type="Proteomes" id="UP000311382">
    <property type="component" value="Unassembled WGS sequence"/>
</dbReference>
<sequence length="400" mass="45745">MSSRLAGSRVPPLRFLAPLVAVVVLVAVHLVAVHQSDSYARHASVQSLKLTLGLGSDGMIPLAHDAAPSSPTRHSWDTDTDTSLNSSSRANAAFVILARNSDVWEILDSIRGIEDRFNRRYHYPYVFLNDQPFSDEFKRHTSGIASGPCSYGLVPKEHWEEPDWIDEDKAAVERQKMADNKVIYGDSRTYRRMCRYQSGWFFRHPLLAQYDYYWRIEPSVKFFCDIDYDPFVYMRDHGKKYGWTISLYEYEATIPTLWDVTKEFTAAHPEYLASPNSLSWISSDNGTTYNRCHFWSNFEIGALDFLRSEAYVEYFAHLDRSGGFSYERWGDAPVHSIAAALFLKPEEVHWFHDIGYRHPPFQHCPKDSASRCGCNPQDSNNFGTDAERSLQGDSGRCGAL</sequence>
<feature type="transmembrane region" description="Helical" evidence="3">
    <location>
        <begin position="12"/>
        <end position="32"/>
    </location>
</feature>
<keyword evidence="5" id="KW-1185">Reference proteome</keyword>
<dbReference type="InterPro" id="IPR029044">
    <property type="entry name" value="Nucleotide-diphossugar_trans"/>
</dbReference>
<gene>
    <name evidence="4" type="ORF">DMC30DRAFT_410428</name>
</gene>
<dbReference type="GO" id="GO:0006487">
    <property type="term" value="P:protein N-linked glycosylation"/>
    <property type="evidence" value="ECO:0007669"/>
    <property type="project" value="TreeGrafter"/>
</dbReference>
<dbReference type="AlphaFoldDB" id="A0A5C5G4H1"/>
<dbReference type="Gene3D" id="3.90.550.10">
    <property type="entry name" value="Spore Coat Polysaccharide Biosynthesis Protein SpsA, Chain A"/>
    <property type="match status" value="1"/>
</dbReference>
<keyword evidence="3" id="KW-0812">Transmembrane</keyword>
<keyword evidence="3" id="KW-1133">Transmembrane helix</keyword>
<dbReference type="STRING" id="5288.A0A5C5G4H1"/>
<evidence type="ECO:0000256" key="3">
    <source>
        <dbReference type="SAM" id="Phobius"/>
    </source>
</evidence>
<dbReference type="GO" id="GO:0016020">
    <property type="term" value="C:membrane"/>
    <property type="evidence" value="ECO:0007669"/>
    <property type="project" value="InterPro"/>
</dbReference>
<protein>
    <submittedName>
        <fullName evidence="4">Putative mannosyltransferase</fullName>
    </submittedName>
</protein>
<evidence type="ECO:0000313" key="4">
    <source>
        <dbReference type="EMBL" id="TNY24040.1"/>
    </source>
</evidence>
<evidence type="ECO:0000313" key="5">
    <source>
        <dbReference type="Proteomes" id="UP000311382"/>
    </source>
</evidence>
<proteinExistence type="inferred from homology"/>
<evidence type="ECO:0000256" key="2">
    <source>
        <dbReference type="ARBA" id="ARBA00022679"/>
    </source>
</evidence>
<dbReference type="FunFam" id="3.90.550.10:FF:000051">
    <property type="entry name" value="Alpha-1,2-mannosyltransferase (Ktr4)"/>
    <property type="match status" value="1"/>
</dbReference>
<dbReference type="Pfam" id="PF01793">
    <property type="entry name" value="Glyco_transf_15"/>
    <property type="match status" value="1"/>
</dbReference>
<accession>A0A5C5G4H1</accession>
<dbReference type="GO" id="GO:0000032">
    <property type="term" value="P:cell wall mannoprotein biosynthetic process"/>
    <property type="evidence" value="ECO:0007669"/>
    <property type="project" value="TreeGrafter"/>
</dbReference>
<keyword evidence="4" id="KW-0328">Glycosyltransferase</keyword>
<dbReference type="GO" id="GO:0005794">
    <property type="term" value="C:Golgi apparatus"/>
    <property type="evidence" value="ECO:0007669"/>
    <property type="project" value="TreeGrafter"/>
</dbReference>